<dbReference type="EMBL" id="JAPZVI010000013">
    <property type="protein sequence ID" value="MCZ8403191.1"/>
    <property type="molecule type" value="Genomic_DNA"/>
</dbReference>
<comment type="caution">
    <text evidence="1">The sequence shown here is derived from an EMBL/GenBank/DDBJ whole genome shotgun (WGS) entry which is preliminary data.</text>
</comment>
<evidence type="ECO:0000313" key="2">
    <source>
        <dbReference type="Proteomes" id="UP001141992"/>
    </source>
</evidence>
<dbReference type="Proteomes" id="UP001141992">
    <property type="component" value="Unassembled WGS sequence"/>
</dbReference>
<name>A0A9W5AA24_ALCXX</name>
<dbReference type="RefSeq" id="WP_054437561.1">
    <property type="nucleotide sequence ID" value="NZ_CYTI01000003.1"/>
</dbReference>
<proteinExistence type="predicted"/>
<evidence type="ECO:0000313" key="1">
    <source>
        <dbReference type="EMBL" id="MCZ8403191.1"/>
    </source>
</evidence>
<dbReference type="AlphaFoldDB" id="A0A9W5AA24"/>
<dbReference type="InterPro" id="IPR009279">
    <property type="entry name" value="Portal_Mu"/>
</dbReference>
<protein>
    <submittedName>
        <fullName evidence="1">DUF935 domain-containing protein</fullName>
    </submittedName>
</protein>
<reference evidence="1" key="1">
    <citation type="submission" date="2022-12" db="EMBL/GenBank/DDBJ databases">
        <authorList>
            <person name="Voronina O.L."/>
            <person name="Kunda M.S."/>
            <person name="Ryzhova N."/>
            <person name="Aksenova E.I."/>
        </authorList>
    </citation>
    <scope>NUCLEOTIDE SEQUENCE</scope>
    <source>
        <strain evidence="1">SCCH136:Ach223948</strain>
    </source>
</reference>
<accession>A0A9W5AA24</accession>
<gene>
    <name evidence="1" type="ORF">O9570_17190</name>
</gene>
<dbReference type="Pfam" id="PF06074">
    <property type="entry name" value="Portal_Mu"/>
    <property type="match status" value="1"/>
</dbReference>
<sequence>MAQIVDQFGRPITNTQLEEPQTARLGHLQSEWENHPTRGLTPPKLAQILQQAETGDITAQHEMFADMEEKDAHLFSVVQTRRLTVSQLDWSIEPPANATSGEQDEAAFVTEVLQGLEMEDILFDMTDAVGHGFSPIELGWDTIEKARMPVTATFRPQGWFRTPISPGLDRNELRLRDNSADGESLWPFGWIMHTHRSRSGYIARTGLFRVLAWPWLFKNFAVRDLAEFLEIYGLPLRLGTYNPNTSDDKARATLLRAVIGIGHDAAAIVPEGMKIEFKEAAKGESTPFDSMIGLMERSTSKAVLGGTLTSGEGEHGTQALGKVHNELRHDLKKSDARQLATTLTRQLVYPILAVNRGRTSLHRCPRLVLDTQQPEDIKLLSDSLPKLVNMGMRIKTDWAHSKLKIPMAEEKDPILQPIAPSFGNGDDTGGLAGLAAMVRRQSAPAQLARLKAAPGDPTNTAADAIDSLVDAMLDEWQGKPDPVQKAIQEALDSSTSFEDFQVAVEQRLAAMDATALADLLSRGTLAARLWGNLTNGGRT</sequence>
<organism evidence="1 2">
    <name type="scientific">Alcaligenes xylosoxydans xylosoxydans</name>
    <name type="common">Achromobacter xylosoxidans</name>
    <dbReference type="NCBI Taxonomy" id="85698"/>
    <lineage>
        <taxon>Bacteria</taxon>
        <taxon>Pseudomonadati</taxon>
        <taxon>Pseudomonadota</taxon>
        <taxon>Betaproteobacteria</taxon>
        <taxon>Burkholderiales</taxon>
        <taxon>Alcaligenaceae</taxon>
        <taxon>Achromobacter</taxon>
    </lineage>
</organism>